<gene>
    <name evidence="4" type="ORF">DPV69_17925</name>
</gene>
<dbReference type="AlphaFoldDB" id="A0A3S3PAJ1"/>
<evidence type="ECO:0000259" key="3">
    <source>
        <dbReference type="Pfam" id="PF13505"/>
    </source>
</evidence>
<evidence type="ECO:0000256" key="1">
    <source>
        <dbReference type="ARBA" id="ARBA00022729"/>
    </source>
</evidence>
<protein>
    <recommendedName>
        <fullName evidence="3">Outer membrane protein beta-barrel domain-containing protein</fullName>
    </recommendedName>
</protein>
<accession>A0A3S3PAJ1</accession>
<dbReference type="Proteomes" id="UP000284120">
    <property type="component" value="Unassembled WGS sequence"/>
</dbReference>
<dbReference type="RefSeq" id="WP_113648788.1">
    <property type="nucleotide sequence ID" value="NZ_QMHN01000006.1"/>
</dbReference>
<reference evidence="4 5" key="1">
    <citation type="submission" date="2018-06" db="EMBL/GenBank/DDBJ databases">
        <title>Pedobacter endophyticus sp. nov., an endophytic bacterium isolated from a leaf of Triticum aestivum.</title>
        <authorList>
            <person name="Zhang L."/>
        </authorList>
    </citation>
    <scope>NUCLEOTIDE SEQUENCE [LARGE SCALE GENOMIC DNA]</scope>
    <source>
        <strain evidence="4 5">CM134L-2</strain>
    </source>
</reference>
<keyword evidence="5" id="KW-1185">Reference proteome</keyword>
<feature type="chain" id="PRO_5018545903" description="Outer membrane protein beta-barrel domain-containing protein" evidence="2">
    <location>
        <begin position="21"/>
        <end position="179"/>
    </location>
</feature>
<feature type="domain" description="Outer membrane protein beta-barrel" evidence="3">
    <location>
        <begin position="8"/>
        <end position="177"/>
    </location>
</feature>
<name>A0A3S3PAJ1_9SPHI</name>
<feature type="signal peptide" evidence="2">
    <location>
        <begin position="1"/>
        <end position="20"/>
    </location>
</feature>
<dbReference type="EMBL" id="SAYW01000006">
    <property type="protein sequence ID" value="RWU05041.1"/>
    <property type="molecule type" value="Genomic_DNA"/>
</dbReference>
<comment type="caution">
    <text evidence="4">The sequence shown here is derived from an EMBL/GenBank/DDBJ whole genome shotgun (WGS) entry which is preliminary data.</text>
</comment>
<dbReference type="InterPro" id="IPR027385">
    <property type="entry name" value="Beta-barrel_OMP"/>
</dbReference>
<keyword evidence="1 2" id="KW-0732">Signal</keyword>
<dbReference type="Pfam" id="PF13505">
    <property type="entry name" value="OMP_b-brl"/>
    <property type="match status" value="1"/>
</dbReference>
<dbReference type="SUPFAM" id="SSF56925">
    <property type="entry name" value="OMPA-like"/>
    <property type="match status" value="1"/>
</dbReference>
<dbReference type="OrthoDB" id="764246at2"/>
<dbReference type="Gene3D" id="2.40.160.20">
    <property type="match status" value="1"/>
</dbReference>
<sequence length="179" mass="18796">MIKKLLLLSASVFIFSAASAQKGTNAIQVGARVAFPTEKLNDIVNTGFGGSLKGIYGVGGKSSPHQVTLEAGYNRFGLKDLPDGASGSYSAIPIYTGYRYLFGKVILDTQAGISINRASGKSASGVKASGSQTAFGWAVGAGYMINQIELGVKYQSSDVSDDIYDIKFVGIRVGYNFAL</sequence>
<organism evidence="4 5">
    <name type="scientific">Pedobacter chitinilyticus</name>
    <dbReference type="NCBI Taxonomy" id="2233776"/>
    <lineage>
        <taxon>Bacteria</taxon>
        <taxon>Pseudomonadati</taxon>
        <taxon>Bacteroidota</taxon>
        <taxon>Sphingobacteriia</taxon>
        <taxon>Sphingobacteriales</taxon>
        <taxon>Sphingobacteriaceae</taxon>
        <taxon>Pedobacter</taxon>
    </lineage>
</organism>
<dbReference type="InterPro" id="IPR011250">
    <property type="entry name" value="OMP/PagP_B-barrel"/>
</dbReference>
<evidence type="ECO:0000313" key="4">
    <source>
        <dbReference type="EMBL" id="RWU05041.1"/>
    </source>
</evidence>
<evidence type="ECO:0000256" key="2">
    <source>
        <dbReference type="SAM" id="SignalP"/>
    </source>
</evidence>
<evidence type="ECO:0000313" key="5">
    <source>
        <dbReference type="Proteomes" id="UP000284120"/>
    </source>
</evidence>
<proteinExistence type="predicted"/>